<evidence type="ECO:0000313" key="2">
    <source>
        <dbReference type="Proteomes" id="UP000298030"/>
    </source>
</evidence>
<dbReference type="AlphaFoldDB" id="A0A4Y7TAQ5"/>
<evidence type="ECO:0000313" key="1">
    <source>
        <dbReference type="EMBL" id="TEB31014.1"/>
    </source>
</evidence>
<gene>
    <name evidence="1" type="ORF">FA13DRAFT_1851956</name>
</gene>
<accession>A0A4Y7TAQ5</accession>
<proteinExistence type="predicted"/>
<dbReference type="EMBL" id="QPFP01000020">
    <property type="protein sequence ID" value="TEB31014.1"/>
    <property type="molecule type" value="Genomic_DNA"/>
</dbReference>
<sequence length="235" mass="25963">MVASEDMNTNRNLAREGQDGHCWSALAILYLQQFGWEGNEGLFHCGGDKKRRKLVPICGETKVGQDVFPLKRKLDVFGPFKTFAPRVERRSECLIEVGPTGLTRSVRASIERLQPLIIFHHPGIPGTPGYPPVCLKSEEAKASIPQVNSYSPSFLVLQDVENSSSSKMIQPRQTGKACTFLQQAWSRTASENGLGHGWPAPPACLLGARVRFVKLYFSRDAVPALVRTIIVNGFV</sequence>
<organism evidence="1 2">
    <name type="scientific">Coprinellus micaceus</name>
    <name type="common">Glistening ink-cap mushroom</name>
    <name type="synonym">Coprinus micaceus</name>
    <dbReference type="NCBI Taxonomy" id="71717"/>
    <lineage>
        <taxon>Eukaryota</taxon>
        <taxon>Fungi</taxon>
        <taxon>Dikarya</taxon>
        <taxon>Basidiomycota</taxon>
        <taxon>Agaricomycotina</taxon>
        <taxon>Agaricomycetes</taxon>
        <taxon>Agaricomycetidae</taxon>
        <taxon>Agaricales</taxon>
        <taxon>Agaricineae</taxon>
        <taxon>Psathyrellaceae</taxon>
        <taxon>Coprinellus</taxon>
    </lineage>
</organism>
<comment type="caution">
    <text evidence="1">The sequence shown here is derived from an EMBL/GenBank/DDBJ whole genome shotgun (WGS) entry which is preliminary data.</text>
</comment>
<protein>
    <submittedName>
        <fullName evidence="1">Uncharacterized protein</fullName>
    </submittedName>
</protein>
<name>A0A4Y7TAQ5_COPMI</name>
<dbReference type="Proteomes" id="UP000298030">
    <property type="component" value="Unassembled WGS sequence"/>
</dbReference>
<reference evidence="1 2" key="1">
    <citation type="journal article" date="2019" name="Nat. Ecol. Evol.">
        <title>Megaphylogeny resolves global patterns of mushroom evolution.</title>
        <authorList>
            <person name="Varga T."/>
            <person name="Krizsan K."/>
            <person name="Foldi C."/>
            <person name="Dima B."/>
            <person name="Sanchez-Garcia M."/>
            <person name="Sanchez-Ramirez S."/>
            <person name="Szollosi G.J."/>
            <person name="Szarkandi J.G."/>
            <person name="Papp V."/>
            <person name="Albert L."/>
            <person name="Andreopoulos W."/>
            <person name="Angelini C."/>
            <person name="Antonin V."/>
            <person name="Barry K.W."/>
            <person name="Bougher N.L."/>
            <person name="Buchanan P."/>
            <person name="Buyck B."/>
            <person name="Bense V."/>
            <person name="Catcheside P."/>
            <person name="Chovatia M."/>
            <person name="Cooper J."/>
            <person name="Damon W."/>
            <person name="Desjardin D."/>
            <person name="Finy P."/>
            <person name="Geml J."/>
            <person name="Haridas S."/>
            <person name="Hughes K."/>
            <person name="Justo A."/>
            <person name="Karasinski D."/>
            <person name="Kautmanova I."/>
            <person name="Kiss B."/>
            <person name="Kocsube S."/>
            <person name="Kotiranta H."/>
            <person name="LaButti K.M."/>
            <person name="Lechner B.E."/>
            <person name="Liimatainen K."/>
            <person name="Lipzen A."/>
            <person name="Lukacs Z."/>
            <person name="Mihaltcheva S."/>
            <person name="Morgado L.N."/>
            <person name="Niskanen T."/>
            <person name="Noordeloos M.E."/>
            <person name="Ohm R.A."/>
            <person name="Ortiz-Santana B."/>
            <person name="Ovrebo C."/>
            <person name="Racz N."/>
            <person name="Riley R."/>
            <person name="Savchenko A."/>
            <person name="Shiryaev A."/>
            <person name="Soop K."/>
            <person name="Spirin V."/>
            <person name="Szebenyi C."/>
            <person name="Tomsovsky M."/>
            <person name="Tulloss R.E."/>
            <person name="Uehling J."/>
            <person name="Grigoriev I.V."/>
            <person name="Vagvolgyi C."/>
            <person name="Papp T."/>
            <person name="Martin F.M."/>
            <person name="Miettinen O."/>
            <person name="Hibbett D.S."/>
            <person name="Nagy L.G."/>
        </authorList>
    </citation>
    <scope>NUCLEOTIDE SEQUENCE [LARGE SCALE GENOMIC DNA]</scope>
    <source>
        <strain evidence="1 2">FP101781</strain>
    </source>
</reference>
<keyword evidence="2" id="KW-1185">Reference proteome</keyword>